<gene>
    <name evidence="1" type="ORF">Alexandra_71</name>
</gene>
<protein>
    <submittedName>
        <fullName evidence="1">Uncharacterized protein</fullName>
    </submittedName>
</protein>
<keyword evidence="2" id="KW-1185">Reference proteome</keyword>
<name>A0A2Z4QE94_9CAUD</name>
<proteinExistence type="predicted"/>
<reference evidence="1 2" key="1">
    <citation type="submission" date="2018-04" db="EMBL/GenBank/DDBJ databases">
        <authorList>
            <person name="Go L.Y."/>
            <person name="Mitchell J.A."/>
        </authorList>
    </citation>
    <scope>NUCLEOTIDE SEQUENCE [LARGE SCALE GENOMIC DNA]</scope>
</reference>
<evidence type="ECO:0000313" key="1">
    <source>
        <dbReference type="EMBL" id="AWY08349.1"/>
    </source>
</evidence>
<accession>A0A2Z4QE94</accession>
<dbReference type="Proteomes" id="UP000251795">
    <property type="component" value="Segment"/>
</dbReference>
<sequence>MASPLSEMQIGSPLPDHKDLVSKQLIDGQIEFLSGIADLHEHSAVQLRNTCSIGLDSLNGTWIYTPRYMYENRHPLSYTFGHMQHGGDEEGYVALLKTLAQKAEHEFYYGPLIAVRKFLIQHDKVSGKTDLMMPDAWSVVINDDLKMADFMGVIEGYVQSEQRQIICAAVYEQYYSTLRNNSDLPVRLLFSRNKLTLVDAGAALVGAGSLFDLTPIMRFISNPKGHGLTQEIFRAYRKLVNL</sequence>
<evidence type="ECO:0000313" key="2">
    <source>
        <dbReference type="Proteomes" id="UP000251795"/>
    </source>
</evidence>
<organism evidence="1 2">
    <name type="scientific">Erwinia phage vB_EamM_Alexandra</name>
    <dbReference type="NCBI Taxonomy" id="2201424"/>
    <lineage>
        <taxon>Viruses</taxon>
        <taxon>Duplodnaviria</taxon>
        <taxon>Heunggongvirae</taxon>
        <taxon>Uroviricota</taxon>
        <taxon>Caudoviricetes</taxon>
        <taxon>Alexandravirus</taxon>
        <taxon>Alexandravirus alexandra</taxon>
    </lineage>
</organism>
<dbReference type="EMBL" id="MH248138">
    <property type="protein sequence ID" value="AWY08349.1"/>
    <property type="molecule type" value="Genomic_DNA"/>
</dbReference>